<dbReference type="EMBL" id="MLYV02001332">
    <property type="protein sequence ID" value="PSR70726.1"/>
    <property type="molecule type" value="Genomic_DNA"/>
</dbReference>
<dbReference type="Proteomes" id="UP000186601">
    <property type="component" value="Unassembled WGS sequence"/>
</dbReference>
<organism evidence="1 2">
    <name type="scientific">Hermanssonia centrifuga</name>
    <dbReference type="NCBI Taxonomy" id="98765"/>
    <lineage>
        <taxon>Eukaryota</taxon>
        <taxon>Fungi</taxon>
        <taxon>Dikarya</taxon>
        <taxon>Basidiomycota</taxon>
        <taxon>Agaricomycotina</taxon>
        <taxon>Agaricomycetes</taxon>
        <taxon>Polyporales</taxon>
        <taxon>Meruliaceae</taxon>
        <taxon>Hermanssonia</taxon>
    </lineage>
</organism>
<comment type="caution">
    <text evidence="1">The sequence shown here is derived from an EMBL/GenBank/DDBJ whole genome shotgun (WGS) entry which is preliminary data.</text>
</comment>
<evidence type="ECO:0000313" key="2">
    <source>
        <dbReference type="Proteomes" id="UP000186601"/>
    </source>
</evidence>
<keyword evidence="2" id="KW-1185">Reference proteome</keyword>
<evidence type="ECO:0000313" key="1">
    <source>
        <dbReference type="EMBL" id="PSR70726.1"/>
    </source>
</evidence>
<reference evidence="1 2" key="1">
    <citation type="submission" date="2018-02" db="EMBL/GenBank/DDBJ databases">
        <title>Genome sequence of the basidiomycete white-rot fungus Phlebia centrifuga.</title>
        <authorList>
            <person name="Granchi Z."/>
            <person name="Peng M."/>
            <person name="de Vries R.P."/>
            <person name="Hilden K."/>
            <person name="Makela M.R."/>
            <person name="Grigoriev I."/>
            <person name="Riley R."/>
        </authorList>
    </citation>
    <scope>NUCLEOTIDE SEQUENCE [LARGE SCALE GENOMIC DNA]</scope>
    <source>
        <strain evidence="1 2">FBCC195</strain>
    </source>
</reference>
<protein>
    <submittedName>
        <fullName evidence="1">Uncharacterized protein</fullName>
    </submittedName>
</protein>
<gene>
    <name evidence="1" type="ORF">PHLCEN_2v13392</name>
</gene>
<dbReference type="AlphaFoldDB" id="A0A2R6NEG1"/>
<proteinExistence type="predicted"/>
<sequence>MHVLFATAISEIDLILCFLKRIISANWQNGPSKPSPFVNHSEAGNVQKIGSLTQGVMV</sequence>
<name>A0A2R6NEG1_9APHY</name>
<accession>A0A2R6NEG1</accession>